<dbReference type="Proteomes" id="UP000299102">
    <property type="component" value="Unassembled WGS sequence"/>
</dbReference>
<accession>A0A4C1XYV1</accession>
<dbReference type="EMBL" id="BGZK01001024">
    <property type="protein sequence ID" value="GBP68796.1"/>
    <property type="molecule type" value="Genomic_DNA"/>
</dbReference>
<keyword evidence="3" id="KW-1185">Reference proteome</keyword>
<gene>
    <name evidence="2" type="ORF">EVAR_36558_1</name>
</gene>
<reference evidence="2 3" key="1">
    <citation type="journal article" date="2019" name="Commun. Biol.">
        <title>The bagworm genome reveals a unique fibroin gene that provides high tensile strength.</title>
        <authorList>
            <person name="Kono N."/>
            <person name="Nakamura H."/>
            <person name="Ohtoshi R."/>
            <person name="Tomita M."/>
            <person name="Numata K."/>
            <person name="Arakawa K."/>
        </authorList>
    </citation>
    <scope>NUCLEOTIDE SEQUENCE [LARGE SCALE GENOMIC DNA]</scope>
</reference>
<proteinExistence type="predicted"/>
<dbReference type="AlphaFoldDB" id="A0A4C1XYV1"/>
<name>A0A4C1XYV1_EUMVA</name>
<evidence type="ECO:0000313" key="3">
    <source>
        <dbReference type="Proteomes" id="UP000299102"/>
    </source>
</evidence>
<feature type="compositionally biased region" description="Basic and acidic residues" evidence="1">
    <location>
        <begin position="25"/>
        <end position="66"/>
    </location>
</feature>
<feature type="region of interest" description="Disordered" evidence="1">
    <location>
        <begin position="23"/>
        <end position="102"/>
    </location>
</feature>
<organism evidence="2 3">
    <name type="scientific">Eumeta variegata</name>
    <name type="common">Bagworm moth</name>
    <name type="synonym">Eumeta japonica</name>
    <dbReference type="NCBI Taxonomy" id="151549"/>
    <lineage>
        <taxon>Eukaryota</taxon>
        <taxon>Metazoa</taxon>
        <taxon>Ecdysozoa</taxon>
        <taxon>Arthropoda</taxon>
        <taxon>Hexapoda</taxon>
        <taxon>Insecta</taxon>
        <taxon>Pterygota</taxon>
        <taxon>Neoptera</taxon>
        <taxon>Endopterygota</taxon>
        <taxon>Lepidoptera</taxon>
        <taxon>Glossata</taxon>
        <taxon>Ditrysia</taxon>
        <taxon>Tineoidea</taxon>
        <taxon>Psychidae</taxon>
        <taxon>Oiketicinae</taxon>
        <taxon>Eumeta</taxon>
    </lineage>
</organism>
<feature type="compositionally biased region" description="Polar residues" evidence="1">
    <location>
        <begin position="88"/>
        <end position="102"/>
    </location>
</feature>
<protein>
    <submittedName>
        <fullName evidence="2">Uncharacterized protein</fullName>
    </submittedName>
</protein>
<comment type="caution">
    <text evidence="2">The sequence shown here is derived from an EMBL/GenBank/DDBJ whole genome shotgun (WGS) entry which is preliminary data.</text>
</comment>
<evidence type="ECO:0000313" key="2">
    <source>
        <dbReference type="EMBL" id="GBP68796.1"/>
    </source>
</evidence>
<sequence length="178" mass="20264">MGLERVTNGRGRRLIVVSQLLSGSEKTEGKKWRRIKNETDKKSVPNNRRRPERDGRETRGTGDARVRVRKRSARTGRGINRVSRDLTHTSPSTDSSKLNGNCNWSRGRSMDEKQIQFMSAQAESPQASGERSSRTRLERTLTTKAEIIYVCAELPAEQQRTCTRTTSECVETKSKRRV</sequence>
<evidence type="ECO:0000256" key="1">
    <source>
        <dbReference type="SAM" id="MobiDB-lite"/>
    </source>
</evidence>